<keyword evidence="2" id="KW-0732">Signal</keyword>
<feature type="signal peptide" evidence="2">
    <location>
        <begin position="1"/>
        <end position="20"/>
    </location>
</feature>
<comment type="caution">
    <text evidence="3">The sequence shown here is derived from an EMBL/GenBank/DDBJ whole genome shotgun (WGS) entry which is preliminary data.</text>
</comment>
<evidence type="ECO:0000313" key="3">
    <source>
        <dbReference type="EMBL" id="MFC4291593.1"/>
    </source>
</evidence>
<dbReference type="Proteomes" id="UP001595887">
    <property type="component" value="Unassembled WGS sequence"/>
</dbReference>
<name>A0ABV8REH1_9SPHN</name>
<proteinExistence type="predicted"/>
<feature type="coiled-coil region" evidence="1">
    <location>
        <begin position="502"/>
        <end position="549"/>
    </location>
</feature>
<organism evidence="3 4">
    <name type="scientific">Sphingorhabdus arenilitoris</name>
    <dbReference type="NCBI Taxonomy" id="1490041"/>
    <lineage>
        <taxon>Bacteria</taxon>
        <taxon>Pseudomonadati</taxon>
        <taxon>Pseudomonadota</taxon>
        <taxon>Alphaproteobacteria</taxon>
        <taxon>Sphingomonadales</taxon>
        <taxon>Sphingomonadaceae</taxon>
        <taxon>Sphingorhabdus</taxon>
    </lineage>
</organism>
<protein>
    <submittedName>
        <fullName evidence="3">Uncharacterized protein</fullName>
    </submittedName>
</protein>
<evidence type="ECO:0000256" key="2">
    <source>
        <dbReference type="SAM" id="SignalP"/>
    </source>
</evidence>
<keyword evidence="4" id="KW-1185">Reference proteome</keyword>
<sequence>MKFTIAALGLPALLVLSAFAATVARADGPAPPTWTPPGEKGQCSPIKGSKACKQIFRPFIVNKADGSGVTRLSLIESTSLSYADVAKTAKTLGEPLFPKNDSYTKKALAKRSYFGVMLDTENEIIEPALYPHILPISDKVALALANTSTTFYQKNSPYYTPVNKYYFVNLDGKLTKPEQPGIDPANLYYVGGYYSDLPAQIFELIGRDTARGTVTLRQYDSYGQERAVFNNILLHKRRDNFDSFEVSIYANSKDNFVMSALEPATGERASLWFRADGSVIGYRPPAEVRSILNFGANRAGYAKNTQSQLVEVIGRLPFNTALKDDRLYHPLDVNGERVAAPSNFIGMARLHYSRDSYGDLSTSQKYFSDWLLVYALPTGYGFKISARTSSSVEYPALVRAENVLLDEKTLKMFSGFGFSRIADDNHAMIVRPFDRYEPDGVTPAQGALPDKWRRAIDWPSISFTATEGRIGEMAYNTSTEAFFAFGQQALAHNREYARRMALYQQEKAAQAAERERDRAIREAELKAYYEKQRQQEEEYAKERSKYRRKTGAEEFLEALKNRRSYSIERADGSKIYCQDNGDGTEYCF</sequence>
<reference evidence="4" key="1">
    <citation type="journal article" date="2019" name="Int. J. Syst. Evol. Microbiol.">
        <title>The Global Catalogue of Microorganisms (GCM) 10K type strain sequencing project: providing services to taxonomists for standard genome sequencing and annotation.</title>
        <authorList>
            <consortium name="The Broad Institute Genomics Platform"/>
            <consortium name="The Broad Institute Genome Sequencing Center for Infectious Disease"/>
            <person name="Wu L."/>
            <person name="Ma J."/>
        </authorList>
    </citation>
    <scope>NUCLEOTIDE SEQUENCE [LARGE SCALE GENOMIC DNA]</scope>
    <source>
        <strain evidence="4">CECT 8531</strain>
    </source>
</reference>
<keyword evidence="1" id="KW-0175">Coiled coil</keyword>
<accession>A0ABV8REH1</accession>
<feature type="chain" id="PRO_5046634643" evidence="2">
    <location>
        <begin position="21"/>
        <end position="588"/>
    </location>
</feature>
<gene>
    <name evidence="3" type="ORF">ACFOWX_04100</name>
</gene>
<evidence type="ECO:0000313" key="4">
    <source>
        <dbReference type="Proteomes" id="UP001595887"/>
    </source>
</evidence>
<dbReference type="EMBL" id="JBHSDH010000013">
    <property type="protein sequence ID" value="MFC4291593.1"/>
    <property type="molecule type" value="Genomic_DNA"/>
</dbReference>
<evidence type="ECO:0000256" key="1">
    <source>
        <dbReference type="SAM" id="Coils"/>
    </source>
</evidence>
<dbReference type="RefSeq" id="WP_381421596.1">
    <property type="nucleotide sequence ID" value="NZ_JBHSDH010000013.1"/>
</dbReference>